<accession>A0AAE1HS59</accession>
<reference evidence="1" key="1">
    <citation type="submission" date="2021-07" db="EMBL/GenBank/DDBJ databases">
        <authorList>
            <person name="Catto M.A."/>
            <person name="Jacobson A."/>
            <person name="Kennedy G."/>
            <person name="Labadie P."/>
            <person name="Hunt B.G."/>
            <person name="Srinivasan R."/>
        </authorList>
    </citation>
    <scope>NUCLEOTIDE SEQUENCE</scope>
    <source>
        <strain evidence="1">PL_HMW_Pooled</strain>
        <tissue evidence="1">Head</tissue>
    </source>
</reference>
<name>A0AAE1HS59_9NEOP</name>
<keyword evidence="2" id="KW-1185">Reference proteome</keyword>
<comment type="caution">
    <text evidence="1">The sequence shown here is derived from an EMBL/GenBank/DDBJ whole genome shotgun (WGS) entry which is preliminary data.</text>
</comment>
<evidence type="ECO:0000313" key="2">
    <source>
        <dbReference type="Proteomes" id="UP001219518"/>
    </source>
</evidence>
<evidence type="ECO:0000313" key="1">
    <source>
        <dbReference type="EMBL" id="KAK3926444.1"/>
    </source>
</evidence>
<dbReference type="Proteomes" id="UP001219518">
    <property type="component" value="Unassembled WGS sequence"/>
</dbReference>
<reference evidence="1" key="2">
    <citation type="journal article" date="2023" name="BMC Genomics">
        <title>Pest status, molecular evolution, and epigenetic factors derived from the genome assembly of Frankliniella fusca, a thysanopteran phytovirus vector.</title>
        <authorList>
            <person name="Catto M.A."/>
            <person name="Labadie P.E."/>
            <person name="Jacobson A.L."/>
            <person name="Kennedy G.G."/>
            <person name="Srinivasan R."/>
            <person name="Hunt B.G."/>
        </authorList>
    </citation>
    <scope>NUCLEOTIDE SEQUENCE</scope>
    <source>
        <strain evidence="1">PL_HMW_Pooled</strain>
    </source>
</reference>
<organism evidence="1 2">
    <name type="scientific">Frankliniella fusca</name>
    <dbReference type="NCBI Taxonomy" id="407009"/>
    <lineage>
        <taxon>Eukaryota</taxon>
        <taxon>Metazoa</taxon>
        <taxon>Ecdysozoa</taxon>
        <taxon>Arthropoda</taxon>
        <taxon>Hexapoda</taxon>
        <taxon>Insecta</taxon>
        <taxon>Pterygota</taxon>
        <taxon>Neoptera</taxon>
        <taxon>Paraneoptera</taxon>
        <taxon>Thysanoptera</taxon>
        <taxon>Terebrantia</taxon>
        <taxon>Thripoidea</taxon>
        <taxon>Thripidae</taxon>
        <taxon>Frankliniella</taxon>
    </lineage>
</organism>
<proteinExistence type="predicted"/>
<dbReference type="AlphaFoldDB" id="A0AAE1HS59"/>
<sequence length="105" mass="11846">MKDHLVQKQCLQFSWSMDGIRHLCNSDLETRKKLADQNGVELCSQINSFNVGHLISAAEAVKNIVGRPRKSQREIRVIFDVHSTFGKTLPPHNSVQSEVGENFVT</sequence>
<protein>
    <submittedName>
        <fullName evidence="1">Glycerol-3-phosphate dehydrogenase [NAD(P)+]</fullName>
    </submittedName>
</protein>
<dbReference type="EMBL" id="JAHWGI010001260">
    <property type="protein sequence ID" value="KAK3926444.1"/>
    <property type="molecule type" value="Genomic_DNA"/>
</dbReference>
<gene>
    <name evidence="1" type="ORF">KUF71_014661</name>
</gene>